<keyword evidence="2" id="KW-0614">Plasmid</keyword>
<proteinExistence type="predicted"/>
<dbReference type="AlphaFoldDB" id="A0A3G8H9V5"/>
<dbReference type="PANTHER" id="PTHR33169">
    <property type="entry name" value="PADR-FAMILY TRANSCRIPTIONAL REGULATOR"/>
    <property type="match status" value="1"/>
</dbReference>
<dbReference type="InterPro" id="IPR052509">
    <property type="entry name" value="Metal_resp_DNA-bind_regulator"/>
</dbReference>
<feature type="domain" description="Transcription regulator PadR N-terminal" evidence="1">
    <location>
        <begin position="20"/>
        <end position="81"/>
    </location>
</feature>
<gene>
    <name evidence="2" type="ORF">EHF44_27410</name>
</gene>
<dbReference type="Proteomes" id="UP000270411">
    <property type="component" value="Plasmid unnamed2"/>
</dbReference>
<dbReference type="Gene3D" id="1.10.10.10">
    <property type="entry name" value="Winged helix-like DNA-binding domain superfamily/Winged helix DNA-binding domain"/>
    <property type="match status" value="1"/>
</dbReference>
<dbReference type="Pfam" id="PF03551">
    <property type="entry name" value="PadR"/>
    <property type="match status" value="1"/>
</dbReference>
<dbReference type="PANTHER" id="PTHR33169:SF14">
    <property type="entry name" value="TRANSCRIPTIONAL REGULATOR RV3488"/>
    <property type="match status" value="1"/>
</dbReference>
<name>A0A3G8H9V5_9BURK</name>
<evidence type="ECO:0000313" key="3">
    <source>
        <dbReference type="Proteomes" id="UP000270411"/>
    </source>
</evidence>
<dbReference type="InterPro" id="IPR036388">
    <property type="entry name" value="WH-like_DNA-bd_sf"/>
</dbReference>
<organism evidence="2 3">
    <name type="scientific">Cupriavidus pauculus</name>
    <dbReference type="NCBI Taxonomy" id="82633"/>
    <lineage>
        <taxon>Bacteria</taxon>
        <taxon>Pseudomonadati</taxon>
        <taxon>Pseudomonadota</taxon>
        <taxon>Betaproteobacteria</taxon>
        <taxon>Burkholderiales</taxon>
        <taxon>Burkholderiaceae</taxon>
        <taxon>Cupriavidus</taxon>
    </lineage>
</organism>
<protein>
    <submittedName>
        <fullName evidence="2">PadR family transcriptional regulator</fullName>
    </submittedName>
</protein>
<dbReference type="SUPFAM" id="SSF46785">
    <property type="entry name" value="Winged helix' DNA-binding domain"/>
    <property type="match status" value="1"/>
</dbReference>
<sequence length="94" mass="10223">MKMSQSGLLVLKVFLEHASAPIYGYTLMQAAGISSGTLYPLLARFEAEGLLTSAWETSDPAKAGRPRRRLYRMTAHGTRVATEVLSQLRGGVLV</sequence>
<dbReference type="InterPro" id="IPR036390">
    <property type="entry name" value="WH_DNA-bd_sf"/>
</dbReference>
<dbReference type="OrthoDB" id="3186544at2"/>
<evidence type="ECO:0000313" key="2">
    <source>
        <dbReference type="EMBL" id="AZG17196.1"/>
    </source>
</evidence>
<geneLocation type="plasmid" evidence="2">
    <name>unnamed2</name>
</geneLocation>
<evidence type="ECO:0000259" key="1">
    <source>
        <dbReference type="Pfam" id="PF03551"/>
    </source>
</evidence>
<accession>A0A3G8H9V5</accession>
<dbReference type="RefSeq" id="WP_124686925.1">
    <property type="nucleotide sequence ID" value="NZ_CP033971.1"/>
</dbReference>
<reference evidence="3" key="1">
    <citation type="submission" date="2018-11" db="EMBL/GenBank/DDBJ databases">
        <title>FDA dAtabase for Regulatory Grade micrObial Sequences (FDA-ARGOS): Supporting development and validation of Infectious Disease Dx tests.</title>
        <authorList>
            <person name="Goldberg B."/>
            <person name="Campos J."/>
            <person name="Tallon L."/>
            <person name="Sadzewicz L."/>
            <person name="Zhao X."/>
            <person name="Vavikolanu K."/>
            <person name="Mehta A."/>
            <person name="Aluvathingal J."/>
            <person name="Nadendla S."/>
            <person name="Geyer C."/>
            <person name="Nandy P."/>
            <person name="Yan Y."/>
            <person name="Sichtig H."/>
        </authorList>
    </citation>
    <scope>NUCLEOTIDE SEQUENCE [LARGE SCALE GENOMIC DNA]</scope>
    <source>
        <strain evidence="3">FDAARGOS_614</strain>
        <plasmid evidence="3">unnamed2</plasmid>
    </source>
</reference>
<dbReference type="InterPro" id="IPR005149">
    <property type="entry name" value="Tscrpt_reg_PadR_N"/>
</dbReference>
<dbReference type="KEGG" id="cpau:EHF44_27410"/>
<dbReference type="EMBL" id="CP033971">
    <property type="protein sequence ID" value="AZG17196.1"/>
    <property type="molecule type" value="Genomic_DNA"/>
</dbReference>